<dbReference type="AlphaFoldDB" id="A0A8J3M2V0"/>
<keyword evidence="4 7" id="KW-0812">Transmembrane</keyword>
<feature type="transmembrane region" description="Helical" evidence="7">
    <location>
        <begin position="164"/>
        <end position="185"/>
    </location>
</feature>
<dbReference type="Pfam" id="PF00528">
    <property type="entry name" value="BPD_transp_1"/>
    <property type="match status" value="1"/>
</dbReference>
<feature type="domain" description="ABC transmembrane type-1" evidence="8">
    <location>
        <begin position="95"/>
        <end position="296"/>
    </location>
</feature>
<feature type="transmembrane region" description="Helical" evidence="7">
    <location>
        <begin position="99"/>
        <end position="119"/>
    </location>
</feature>
<feature type="transmembrane region" description="Helical" evidence="7">
    <location>
        <begin position="206"/>
        <end position="228"/>
    </location>
</feature>
<feature type="transmembrane region" description="Helical" evidence="7">
    <location>
        <begin position="28"/>
        <end position="50"/>
    </location>
</feature>
<evidence type="ECO:0000256" key="7">
    <source>
        <dbReference type="RuleBase" id="RU363032"/>
    </source>
</evidence>
<feature type="transmembrane region" description="Helical" evidence="7">
    <location>
        <begin position="131"/>
        <end position="152"/>
    </location>
</feature>
<accession>A0A8J3M2V0</accession>
<keyword evidence="3" id="KW-1003">Cell membrane</keyword>
<comment type="caution">
    <text evidence="9">The sequence shown here is derived from an EMBL/GenBank/DDBJ whole genome shotgun (WGS) entry which is preliminary data.</text>
</comment>
<dbReference type="InterPro" id="IPR000515">
    <property type="entry name" value="MetI-like"/>
</dbReference>
<organism evidence="9 10">
    <name type="scientific">Pseudolysinimonas yzui</name>
    <dbReference type="NCBI Taxonomy" id="2708254"/>
    <lineage>
        <taxon>Bacteria</taxon>
        <taxon>Bacillati</taxon>
        <taxon>Actinomycetota</taxon>
        <taxon>Actinomycetes</taxon>
        <taxon>Micrococcales</taxon>
        <taxon>Microbacteriaceae</taxon>
        <taxon>Pseudolysinimonas</taxon>
    </lineage>
</organism>
<gene>
    <name evidence="9" type="ORF">GCM10011600_24900</name>
</gene>
<protein>
    <submittedName>
        <fullName evidence="9">Sugar ABC transporter permease</fullName>
    </submittedName>
</protein>
<dbReference type="Proteomes" id="UP000617531">
    <property type="component" value="Unassembled WGS sequence"/>
</dbReference>
<dbReference type="CDD" id="cd06261">
    <property type="entry name" value="TM_PBP2"/>
    <property type="match status" value="1"/>
</dbReference>
<dbReference type="GO" id="GO:0005886">
    <property type="term" value="C:plasma membrane"/>
    <property type="evidence" value="ECO:0007669"/>
    <property type="project" value="UniProtKB-SubCell"/>
</dbReference>
<dbReference type="PROSITE" id="PS50928">
    <property type="entry name" value="ABC_TM1"/>
    <property type="match status" value="1"/>
</dbReference>
<reference evidence="9" key="1">
    <citation type="journal article" date="2014" name="Int. J. Syst. Evol. Microbiol.">
        <title>Complete genome sequence of Corynebacterium casei LMG S-19264T (=DSM 44701T), isolated from a smear-ripened cheese.</title>
        <authorList>
            <consortium name="US DOE Joint Genome Institute (JGI-PGF)"/>
            <person name="Walter F."/>
            <person name="Albersmeier A."/>
            <person name="Kalinowski J."/>
            <person name="Ruckert C."/>
        </authorList>
    </citation>
    <scope>NUCLEOTIDE SEQUENCE</scope>
    <source>
        <strain evidence="9">CGMCC 1.16548</strain>
    </source>
</reference>
<reference evidence="9" key="2">
    <citation type="submission" date="2020-09" db="EMBL/GenBank/DDBJ databases">
        <authorList>
            <person name="Sun Q."/>
            <person name="Zhou Y."/>
        </authorList>
    </citation>
    <scope>NUCLEOTIDE SEQUENCE</scope>
    <source>
        <strain evidence="9">CGMCC 1.16548</strain>
    </source>
</reference>
<dbReference type="InterPro" id="IPR035906">
    <property type="entry name" value="MetI-like_sf"/>
</dbReference>
<sequence>MSATESSKAARLGADPTGFAPGRWVGRVLAGAVIVFFTLFFVFPLVWLLLAPTKSTTQLNGLDGEHPLSFGSFDQLAENWNALVGFQDGIIWTWLGNSVLYSGAALVLTLIVTIPAGYALAMTSFRLRRPLLVATLMVMLIPNTALVLPIFLELSVVRLIGSPLAVILPFSFFPFGVYLAYIYFSTSVSRDLLDAARIDGAGEFKVFWRIAMPLATPVIALVGFFNFVTNWNNYFLPFVMEPGSRKMPVQVGLAELISNVPLFNPTTVSSITISLPQLALATLIAVAPVLVIFLFSQRFLVSGLLAGATKE</sequence>
<evidence type="ECO:0000256" key="5">
    <source>
        <dbReference type="ARBA" id="ARBA00022989"/>
    </source>
</evidence>
<feature type="transmembrane region" description="Helical" evidence="7">
    <location>
        <begin position="271"/>
        <end position="295"/>
    </location>
</feature>
<evidence type="ECO:0000256" key="3">
    <source>
        <dbReference type="ARBA" id="ARBA00022475"/>
    </source>
</evidence>
<evidence type="ECO:0000313" key="9">
    <source>
        <dbReference type="EMBL" id="GHF22766.1"/>
    </source>
</evidence>
<keyword evidence="10" id="KW-1185">Reference proteome</keyword>
<dbReference type="RefSeq" id="WP_191283847.1">
    <property type="nucleotide sequence ID" value="NZ_BNAI01000006.1"/>
</dbReference>
<keyword evidence="5 7" id="KW-1133">Transmembrane helix</keyword>
<keyword evidence="2 7" id="KW-0813">Transport</keyword>
<evidence type="ECO:0000256" key="4">
    <source>
        <dbReference type="ARBA" id="ARBA00022692"/>
    </source>
</evidence>
<dbReference type="PANTHER" id="PTHR43744">
    <property type="entry name" value="ABC TRANSPORTER PERMEASE PROTEIN MG189-RELATED-RELATED"/>
    <property type="match status" value="1"/>
</dbReference>
<dbReference type="EMBL" id="BNAI01000006">
    <property type="protein sequence ID" value="GHF22766.1"/>
    <property type="molecule type" value="Genomic_DNA"/>
</dbReference>
<comment type="similarity">
    <text evidence="7">Belongs to the binding-protein-dependent transport system permease family.</text>
</comment>
<evidence type="ECO:0000313" key="10">
    <source>
        <dbReference type="Proteomes" id="UP000617531"/>
    </source>
</evidence>
<dbReference type="Gene3D" id="1.10.3720.10">
    <property type="entry name" value="MetI-like"/>
    <property type="match status" value="1"/>
</dbReference>
<comment type="subcellular location">
    <subcellularLocation>
        <location evidence="1 7">Cell membrane</location>
        <topology evidence="1 7">Multi-pass membrane protein</topology>
    </subcellularLocation>
</comment>
<name>A0A8J3M2V0_9MICO</name>
<dbReference type="GO" id="GO:0055085">
    <property type="term" value="P:transmembrane transport"/>
    <property type="evidence" value="ECO:0007669"/>
    <property type="project" value="InterPro"/>
</dbReference>
<evidence type="ECO:0000256" key="1">
    <source>
        <dbReference type="ARBA" id="ARBA00004651"/>
    </source>
</evidence>
<dbReference type="PANTHER" id="PTHR43744:SF12">
    <property type="entry name" value="ABC TRANSPORTER PERMEASE PROTEIN MG189-RELATED"/>
    <property type="match status" value="1"/>
</dbReference>
<keyword evidence="6 7" id="KW-0472">Membrane</keyword>
<evidence type="ECO:0000256" key="2">
    <source>
        <dbReference type="ARBA" id="ARBA00022448"/>
    </source>
</evidence>
<evidence type="ECO:0000259" key="8">
    <source>
        <dbReference type="PROSITE" id="PS50928"/>
    </source>
</evidence>
<dbReference type="SUPFAM" id="SSF161098">
    <property type="entry name" value="MetI-like"/>
    <property type="match status" value="1"/>
</dbReference>
<proteinExistence type="inferred from homology"/>
<evidence type="ECO:0000256" key="6">
    <source>
        <dbReference type="ARBA" id="ARBA00023136"/>
    </source>
</evidence>